<dbReference type="Proteomes" id="UP001232019">
    <property type="component" value="Chromosome"/>
</dbReference>
<proteinExistence type="predicted"/>
<dbReference type="InterPro" id="IPR007922">
    <property type="entry name" value="DciA-like"/>
</dbReference>
<dbReference type="PANTHER" id="PTHR36456">
    <property type="entry name" value="UPF0232 PROTEIN SCO3875"/>
    <property type="match status" value="1"/>
</dbReference>
<accession>A0AA51ZWF0</accession>
<reference evidence="1" key="1">
    <citation type="submission" date="2023-08" db="EMBL/GenBank/DDBJ databases">
        <title>Comparative genomics and taxonomic characterization of three novel marine species of genus Marivirga.</title>
        <authorList>
            <person name="Muhammad N."/>
            <person name="Kim S.-G."/>
        </authorList>
    </citation>
    <scope>NUCLEOTIDE SEQUENCE</scope>
    <source>
        <strain evidence="1">BKB1-2</strain>
    </source>
</reference>
<organism evidence="1">
    <name type="scientific">Marivirga arenosa</name>
    <dbReference type="NCBI Taxonomy" id="3059076"/>
    <lineage>
        <taxon>Bacteria</taxon>
        <taxon>Pseudomonadati</taxon>
        <taxon>Bacteroidota</taxon>
        <taxon>Cytophagia</taxon>
        <taxon>Cytophagales</taxon>
        <taxon>Marivirgaceae</taxon>
        <taxon>Marivirga</taxon>
    </lineage>
</organism>
<evidence type="ECO:0000313" key="1">
    <source>
        <dbReference type="EMBL" id="WNB17997.1"/>
    </source>
</evidence>
<dbReference type="EMBL" id="CP129968">
    <property type="protein sequence ID" value="WNB17997.1"/>
    <property type="molecule type" value="Genomic_DNA"/>
</dbReference>
<sequence>MYKKKNPHPASIRKSEATPLGQVINEMFDAYHLNKKVDHTQVVNLWPKLMGKTIANHTKGVFMKDNKLFITVESSALKHELHMNKEKIIHMFKDKLGKEVVKEIVLL</sequence>
<protein>
    <submittedName>
        <fullName evidence="1">DUF721 domain-containing protein</fullName>
    </submittedName>
</protein>
<dbReference type="PANTHER" id="PTHR36456:SF1">
    <property type="entry name" value="UPF0232 PROTEIN SCO3875"/>
    <property type="match status" value="1"/>
</dbReference>
<name>A0AA51ZWF0_9BACT</name>
<dbReference type="AlphaFoldDB" id="A0AA51ZWF0"/>
<gene>
    <name evidence="1" type="ORF">QYS47_28850</name>
</gene>
<dbReference type="Pfam" id="PF05258">
    <property type="entry name" value="DciA"/>
    <property type="match status" value="1"/>
</dbReference>
<dbReference type="RefSeq" id="WP_322347536.1">
    <property type="nucleotide sequence ID" value="NZ_CP129968.2"/>
</dbReference>
<dbReference type="KEGG" id="marp:QYS47_28850"/>